<evidence type="ECO:0000313" key="2">
    <source>
        <dbReference type="Proteomes" id="UP000299102"/>
    </source>
</evidence>
<keyword evidence="2" id="KW-1185">Reference proteome</keyword>
<dbReference type="EMBL" id="BGZK01002408">
    <property type="protein sequence ID" value="GBP93699.1"/>
    <property type="molecule type" value="Genomic_DNA"/>
</dbReference>
<proteinExistence type="predicted"/>
<name>A0A4C2A3E6_EUMVA</name>
<dbReference type="AlphaFoldDB" id="A0A4C2A3E6"/>
<evidence type="ECO:0000313" key="1">
    <source>
        <dbReference type="EMBL" id="GBP93699.1"/>
    </source>
</evidence>
<gene>
    <name evidence="1" type="ORF">EVAR_68192_1</name>
</gene>
<dbReference type="Proteomes" id="UP000299102">
    <property type="component" value="Unassembled WGS sequence"/>
</dbReference>
<sequence>MQALLIWETCYWLRKKPTFARRRGRIEEMVLFVCLPCLLKDEWNKCGKLDTNLIILSAIITDKIKCHLKRLLTYRERYVHLSPTSRFIIGGGARPDAAVGDIGLARLLVSLS</sequence>
<protein>
    <submittedName>
        <fullName evidence="1">Uncharacterized protein</fullName>
    </submittedName>
</protein>
<accession>A0A4C2A3E6</accession>
<comment type="caution">
    <text evidence="1">The sequence shown here is derived from an EMBL/GenBank/DDBJ whole genome shotgun (WGS) entry which is preliminary data.</text>
</comment>
<organism evidence="1 2">
    <name type="scientific">Eumeta variegata</name>
    <name type="common">Bagworm moth</name>
    <name type="synonym">Eumeta japonica</name>
    <dbReference type="NCBI Taxonomy" id="151549"/>
    <lineage>
        <taxon>Eukaryota</taxon>
        <taxon>Metazoa</taxon>
        <taxon>Ecdysozoa</taxon>
        <taxon>Arthropoda</taxon>
        <taxon>Hexapoda</taxon>
        <taxon>Insecta</taxon>
        <taxon>Pterygota</taxon>
        <taxon>Neoptera</taxon>
        <taxon>Endopterygota</taxon>
        <taxon>Lepidoptera</taxon>
        <taxon>Glossata</taxon>
        <taxon>Ditrysia</taxon>
        <taxon>Tineoidea</taxon>
        <taxon>Psychidae</taxon>
        <taxon>Oiketicinae</taxon>
        <taxon>Eumeta</taxon>
    </lineage>
</organism>
<reference evidence="1 2" key="1">
    <citation type="journal article" date="2019" name="Commun. Biol.">
        <title>The bagworm genome reveals a unique fibroin gene that provides high tensile strength.</title>
        <authorList>
            <person name="Kono N."/>
            <person name="Nakamura H."/>
            <person name="Ohtoshi R."/>
            <person name="Tomita M."/>
            <person name="Numata K."/>
            <person name="Arakawa K."/>
        </authorList>
    </citation>
    <scope>NUCLEOTIDE SEQUENCE [LARGE SCALE GENOMIC DNA]</scope>
</reference>